<name>A0ABS5FS63_9BRAD</name>
<accession>A0ABS5FS63</accession>
<evidence type="ECO:0000313" key="2">
    <source>
        <dbReference type="Proteomes" id="UP001315278"/>
    </source>
</evidence>
<sequence length="124" mass="13830">MSVHILVTDEPDVEDLFCRQCWRDRRAGRHQIDLALSTPVARERDAEVRGPSLNLILSNLNLPGTSGLEKLSQVRGKWLGVLGVMIKDANTRRKAFESGAVGLTKPTDFGQLRQEIDLRLVQAP</sequence>
<reference evidence="2" key="1">
    <citation type="journal article" date="2021" name="ISME J.">
        <title>Evolutionary origin and ecological implication of a unique nif island in free-living Bradyrhizobium lineages.</title>
        <authorList>
            <person name="Tao J."/>
        </authorList>
    </citation>
    <scope>NUCLEOTIDE SEQUENCE [LARGE SCALE GENOMIC DNA]</scope>
    <source>
        <strain evidence="2">SZCCT0434</strain>
    </source>
</reference>
<dbReference type="Proteomes" id="UP001315278">
    <property type="component" value="Unassembled WGS sequence"/>
</dbReference>
<protein>
    <submittedName>
        <fullName evidence="1">Response regulator</fullName>
    </submittedName>
</protein>
<organism evidence="1 2">
    <name type="scientific">Bradyrhizobium jicamae</name>
    <dbReference type="NCBI Taxonomy" id="280332"/>
    <lineage>
        <taxon>Bacteria</taxon>
        <taxon>Pseudomonadati</taxon>
        <taxon>Pseudomonadota</taxon>
        <taxon>Alphaproteobacteria</taxon>
        <taxon>Hyphomicrobiales</taxon>
        <taxon>Nitrobacteraceae</taxon>
        <taxon>Bradyrhizobium</taxon>
    </lineage>
</organism>
<dbReference type="EMBL" id="JAFCJH010000041">
    <property type="protein sequence ID" value="MBR0799656.1"/>
    <property type="molecule type" value="Genomic_DNA"/>
</dbReference>
<dbReference type="RefSeq" id="WP_212494392.1">
    <property type="nucleotide sequence ID" value="NZ_JAFCJH010000041.1"/>
</dbReference>
<gene>
    <name evidence="1" type="ORF">JQ615_30225</name>
</gene>
<evidence type="ECO:0000313" key="1">
    <source>
        <dbReference type="EMBL" id="MBR0799656.1"/>
    </source>
</evidence>
<proteinExistence type="predicted"/>
<keyword evidence="2" id="KW-1185">Reference proteome</keyword>
<dbReference type="InterPro" id="IPR011006">
    <property type="entry name" value="CheY-like_superfamily"/>
</dbReference>
<dbReference type="Gene3D" id="3.40.50.2300">
    <property type="match status" value="1"/>
</dbReference>
<dbReference type="SUPFAM" id="SSF52172">
    <property type="entry name" value="CheY-like"/>
    <property type="match status" value="1"/>
</dbReference>
<comment type="caution">
    <text evidence="1">The sequence shown here is derived from an EMBL/GenBank/DDBJ whole genome shotgun (WGS) entry which is preliminary data.</text>
</comment>